<evidence type="ECO:0000256" key="1">
    <source>
        <dbReference type="SAM" id="MobiDB-lite"/>
    </source>
</evidence>
<accession>A0A3N1GTZ3</accession>
<dbReference type="EMBL" id="RJKL01000001">
    <property type="protein sequence ID" value="ROP33740.1"/>
    <property type="molecule type" value="Genomic_DNA"/>
</dbReference>
<name>A0A3N1GTZ3_9ACTN</name>
<sequence>MPSAEAVKAADTLLLVLWINSGITTHTLDREPRWRKPRRKPAAGATR</sequence>
<reference evidence="2 3" key="1">
    <citation type="submission" date="2018-11" db="EMBL/GenBank/DDBJ databases">
        <title>Sequencing the genomes of 1000 actinobacteria strains.</title>
        <authorList>
            <person name="Klenk H.-P."/>
        </authorList>
    </citation>
    <scope>NUCLEOTIDE SEQUENCE [LARGE SCALE GENOMIC DNA]</scope>
    <source>
        <strain evidence="2 3">DSM 43634</strain>
    </source>
</reference>
<proteinExistence type="predicted"/>
<evidence type="ECO:0000313" key="2">
    <source>
        <dbReference type="EMBL" id="ROP33740.1"/>
    </source>
</evidence>
<evidence type="ECO:0000313" key="3">
    <source>
        <dbReference type="Proteomes" id="UP000271683"/>
    </source>
</evidence>
<protein>
    <submittedName>
        <fullName evidence="2">Uncharacterized protein</fullName>
    </submittedName>
</protein>
<dbReference type="Proteomes" id="UP000271683">
    <property type="component" value="Unassembled WGS sequence"/>
</dbReference>
<organism evidence="2 3">
    <name type="scientific">Couchioplanes caeruleus</name>
    <dbReference type="NCBI Taxonomy" id="56438"/>
    <lineage>
        <taxon>Bacteria</taxon>
        <taxon>Bacillati</taxon>
        <taxon>Actinomycetota</taxon>
        <taxon>Actinomycetes</taxon>
        <taxon>Micromonosporales</taxon>
        <taxon>Micromonosporaceae</taxon>
        <taxon>Couchioplanes</taxon>
    </lineage>
</organism>
<gene>
    <name evidence="2" type="ORF">EDD30_6776</name>
</gene>
<feature type="region of interest" description="Disordered" evidence="1">
    <location>
        <begin position="28"/>
        <end position="47"/>
    </location>
</feature>
<comment type="caution">
    <text evidence="2">The sequence shown here is derived from an EMBL/GenBank/DDBJ whole genome shotgun (WGS) entry which is preliminary data.</text>
</comment>
<dbReference type="AlphaFoldDB" id="A0A3N1GTZ3"/>